<dbReference type="SUPFAM" id="SSF52058">
    <property type="entry name" value="L domain-like"/>
    <property type="match status" value="2"/>
</dbReference>
<sequence length="874" mass="99359">MLYKINLFFWIGLFSFGSLAAQQSAVKLSPKEIDAYKTQCHQMIDYLQGTLNFLGDPANSPAEKEIIINNSYLKIFENDKVQIEGDLDAHRMVPIHKDVQAYLKDVVFFFKKVTFTFNISSIVPLLTQNGQIYFKVTMNRNLKGITVEGDTVNNNQLRYVEINLNPEKNSLKIASIYTNKPNDDIEIQYWWNHLSQAWKNYFGRSIRVYDSLPLNKIISFSDSSLVVETEKIIRDSLQQDSTQLSPIEDSLLVIQDSVMLVPDTLAMKNTSLMVQLIHQLRKARVVDISGNLDIENLAPLSEMDNLRSLNCAHTLIDDLTPLRSLSRLQTLDITGCPVETLDPLRYISALREIDAAFTSINKVKVLGNLRNIEILNLAHTRIDSLPNLKSLQNLRTLELDDTPLQNIDSLASLSRLTNLSIAKTAVKDFTPLARLTALQSLNLDSTLITDLHPLGKLDSLTVLQINGTRVSYLLPLAQLPALKFIYCDNSRVSNKISAAFNKINPRVQVIYNSKKLEKWWKALPEVWKNIFVSHANLSKPITKEQLHKLLLLKKLNLRGNTEVRSLKPLAMLIQLKELNISGTSVRNLEPLASVMTLRRLDVSHTRIQSLLPLQRLKNLRTINIKHTAIRDLLPLAHIGNLTLVLADSTRVKQKNVFDLEKYLPKSLILFQTSQLRLWWNNLEEPWQAALSRQMELDDPPTAGQLQQLANLRKISIGNHLDIESVEPLAIFAHLITLKLDNTSITDITPVAGLKKLKELSVTNSPLWNTGPLAGMKQLERLNLENTSVEDLYPLQGLHRLQKLNVSGTKVRNLKPLAGLSNLRELVINNTRVNSLKYVMPLSRLTLLRCDHTLLRERKVQNFKEKHPKTKVIFY</sequence>
<dbReference type="PANTHER" id="PTHR46652">
    <property type="entry name" value="LEUCINE-RICH REPEAT AND IQ DOMAIN-CONTAINING PROTEIN 1-RELATED"/>
    <property type="match status" value="1"/>
</dbReference>
<keyword evidence="2" id="KW-0677">Repeat</keyword>
<dbReference type="Pfam" id="PF12799">
    <property type="entry name" value="LRR_4"/>
    <property type="match status" value="1"/>
</dbReference>
<organism evidence="3">
    <name type="scientific">hydrothermal vent metagenome</name>
    <dbReference type="NCBI Taxonomy" id="652676"/>
    <lineage>
        <taxon>unclassified sequences</taxon>
        <taxon>metagenomes</taxon>
        <taxon>ecological metagenomes</taxon>
    </lineage>
</organism>
<dbReference type="InterPro" id="IPR032675">
    <property type="entry name" value="LRR_dom_sf"/>
</dbReference>
<dbReference type="InterPro" id="IPR050836">
    <property type="entry name" value="SDS22/Internalin_LRR"/>
</dbReference>
<protein>
    <recommendedName>
        <fullName evidence="4">Internalin</fullName>
    </recommendedName>
</protein>
<keyword evidence="1" id="KW-0433">Leucine-rich repeat</keyword>
<gene>
    <name evidence="3" type="ORF">MNBD_BACTEROID07-78</name>
</gene>
<evidence type="ECO:0000313" key="3">
    <source>
        <dbReference type="EMBL" id="VAW28258.1"/>
    </source>
</evidence>
<dbReference type="InterPro" id="IPR025875">
    <property type="entry name" value="Leu-rich_rpt_4"/>
</dbReference>
<evidence type="ECO:0000256" key="1">
    <source>
        <dbReference type="ARBA" id="ARBA00022614"/>
    </source>
</evidence>
<dbReference type="EMBL" id="UOET01000213">
    <property type="protein sequence ID" value="VAW28258.1"/>
    <property type="molecule type" value="Genomic_DNA"/>
</dbReference>
<reference evidence="3" key="1">
    <citation type="submission" date="2018-06" db="EMBL/GenBank/DDBJ databases">
        <authorList>
            <person name="Zhirakovskaya E."/>
        </authorList>
    </citation>
    <scope>NUCLEOTIDE SEQUENCE</scope>
</reference>
<name>A0A3B0UCN0_9ZZZZ</name>
<dbReference type="PANTHER" id="PTHR46652:SF7">
    <property type="entry name" value="LEUCINE-RICH REPEAT AND IQ DOMAIN-CONTAINING PROTEIN 1"/>
    <property type="match status" value="1"/>
</dbReference>
<accession>A0A3B0UCN0</accession>
<evidence type="ECO:0000256" key="2">
    <source>
        <dbReference type="ARBA" id="ARBA00022737"/>
    </source>
</evidence>
<dbReference type="AlphaFoldDB" id="A0A3B0UCN0"/>
<evidence type="ECO:0008006" key="4">
    <source>
        <dbReference type="Google" id="ProtNLM"/>
    </source>
</evidence>
<dbReference type="Gene3D" id="3.80.10.10">
    <property type="entry name" value="Ribonuclease Inhibitor"/>
    <property type="match status" value="3"/>
</dbReference>
<dbReference type="InterPro" id="IPR001611">
    <property type="entry name" value="Leu-rich_rpt"/>
</dbReference>
<proteinExistence type="predicted"/>
<dbReference type="PROSITE" id="PS51450">
    <property type="entry name" value="LRR"/>
    <property type="match status" value="3"/>
</dbReference>